<keyword evidence="2" id="KW-0812">Transmembrane</keyword>
<feature type="compositionally biased region" description="Basic residues" evidence="1">
    <location>
        <begin position="166"/>
        <end position="175"/>
    </location>
</feature>
<evidence type="ECO:0000256" key="1">
    <source>
        <dbReference type="SAM" id="MobiDB-lite"/>
    </source>
</evidence>
<dbReference type="EMBL" id="OZ075122">
    <property type="protein sequence ID" value="CAL4904982.1"/>
    <property type="molecule type" value="Genomic_DNA"/>
</dbReference>
<feature type="transmembrane region" description="Helical" evidence="2">
    <location>
        <begin position="175"/>
        <end position="193"/>
    </location>
</feature>
<organism evidence="3 4">
    <name type="scientific">Urochloa decumbens</name>
    <dbReference type="NCBI Taxonomy" id="240449"/>
    <lineage>
        <taxon>Eukaryota</taxon>
        <taxon>Viridiplantae</taxon>
        <taxon>Streptophyta</taxon>
        <taxon>Embryophyta</taxon>
        <taxon>Tracheophyta</taxon>
        <taxon>Spermatophyta</taxon>
        <taxon>Magnoliopsida</taxon>
        <taxon>Liliopsida</taxon>
        <taxon>Poales</taxon>
        <taxon>Poaceae</taxon>
        <taxon>PACMAD clade</taxon>
        <taxon>Panicoideae</taxon>
        <taxon>Panicodae</taxon>
        <taxon>Paniceae</taxon>
        <taxon>Melinidinae</taxon>
        <taxon>Urochloa</taxon>
    </lineage>
</organism>
<evidence type="ECO:0000313" key="3">
    <source>
        <dbReference type="EMBL" id="CAL4904982.1"/>
    </source>
</evidence>
<keyword evidence="4" id="KW-1185">Reference proteome</keyword>
<dbReference type="PANTHER" id="PTHR33085">
    <property type="entry name" value="OS12G0113100 PROTEIN-RELATED"/>
    <property type="match status" value="1"/>
</dbReference>
<dbReference type="Pfam" id="PF07893">
    <property type="entry name" value="DUF1668"/>
    <property type="match status" value="1"/>
</dbReference>
<gene>
    <name evidence="3" type="ORF">URODEC1_LOCUS11416</name>
</gene>
<dbReference type="PANTHER" id="PTHR33085:SF42">
    <property type="entry name" value="DUF1618 DOMAIN-CONTAINING PROTEIN"/>
    <property type="match status" value="1"/>
</dbReference>
<sequence length="533" mass="57625">MAAKRRRGERDGRRAAKKEKQRLYLVFDDWPWGYSIRELDLSSPAATAAAEPRNQRLPRPFIRLEAPRRFRRGCGPAAPAAGAALGSGGLGRLRRRPSTAADANRPPAAPPVTAARPPSPTAPAGGALAAGPSAQRPPPPPGRRPPQTPSKAVGAAATPNPETLSRQRRRRRRRAHMSMVAAFIGAHMSPGAAQHLGRRFPLFFAAAGTRIIATHRRNPWDDDSVPDGFLPMVDVRSRGVTFGPGQVLHDLPIYLPVPAGGGGAEGLFELDTITVRTLSLKPLWPPRLENESSADAGEWAWHELRDPPPFHRLGVTSYAVAPDGRTVLFSTEEQGTFTFDAAAADAEQEKELLDVAWTRLGEWALPFAGRAHFVRGLNAFVGLSNDPATAGHLCSCDAAAAVDIDGGGGGGAPPAWKLGKEKMFGEDDPGERHVGATLLYMGRSEFCLVQSVSVGEHGDAAADQEEMEIEEHEEVEVPRRSSSHLYRLTTFSVSYDSNGDLTTGESCRVRCYRVPEATTERFLHRGDPVAFWL</sequence>
<proteinExistence type="predicted"/>
<dbReference type="AlphaFoldDB" id="A0ABC8W8T2"/>
<reference evidence="4" key="1">
    <citation type="submission" date="2024-06" db="EMBL/GenBank/DDBJ databases">
        <authorList>
            <person name="Ryan C."/>
        </authorList>
    </citation>
    <scope>NUCLEOTIDE SEQUENCE [LARGE SCALE GENOMIC DNA]</scope>
</reference>
<accession>A0ABC8W8T2</accession>
<feature type="compositionally biased region" description="Low complexity" evidence="1">
    <location>
        <begin position="100"/>
        <end position="134"/>
    </location>
</feature>
<keyword evidence="2" id="KW-1133">Transmembrane helix</keyword>
<reference evidence="3 4" key="2">
    <citation type="submission" date="2024-10" db="EMBL/GenBank/DDBJ databases">
        <authorList>
            <person name="Ryan C."/>
        </authorList>
    </citation>
    <scope>NUCLEOTIDE SEQUENCE [LARGE SCALE GENOMIC DNA]</scope>
</reference>
<keyword evidence="2" id="KW-0472">Membrane</keyword>
<dbReference type="Proteomes" id="UP001497457">
    <property type="component" value="Chromosome 12b"/>
</dbReference>
<feature type="region of interest" description="Disordered" evidence="1">
    <location>
        <begin position="73"/>
        <end position="175"/>
    </location>
</feature>
<protein>
    <submittedName>
        <fullName evidence="3">Uncharacterized protein</fullName>
    </submittedName>
</protein>
<feature type="compositionally biased region" description="Low complexity" evidence="1">
    <location>
        <begin position="73"/>
        <end position="84"/>
    </location>
</feature>
<feature type="compositionally biased region" description="Pro residues" evidence="1">
    <location>
        <begin position="135"/>
        <end position="148"/>
    </location>
</feature>
<evidence type="ECO:0000313" key="4">
    <source>
        <dbReference type="Proteomes" id="UP001497457"/>
    </source>
</evidence>
<dbReference type="InterPro" id="IPR012871">
    <property type="entry name" value="DUF1668_ORYSA"/>
</dbReference>
<evidence type="ECO:0000256" key="2">
    <source>
        <dbReference type="SAM" id="Phobius"/>
    </source>
</evidence>
<name>A0ABC8W8T2_9POAL</name>